<dbReference type="InterPro" id="IPR001387">
    <property type="entry name" value="Cro/C1-type_HTH"/>
</dbReference>
<feature type="domain" description="HTH cro/C1-type" evidence="1">
    <location>
        <begin position="28"/>
        <end position="83"/>
    </location>
</feature>
<dbReference type="CDD" id="cd00093">
    <property type="entry name" value="HTH_XRE"/>
    <property type="match status" value="1"/>
</dbReference>
<accession>A0ABV9EKC1</accession>
<organism evidence="2 3">
    <name type="scientific">Sphaerisporangium corydalis</name>
    <dbReference type="NCBI Taxonomy" id="1441875"/>
    <lineage>
        <taxon>Bacteria</taxon>
        <taxon>Bacillati</taxon>
        <taxon>Actinomycetota</taxon>
        <taxon>Actinomycetes</taxon>
        <taxon>Streptosporangiales</taxon>
        <taxon>Streptosporangiaceae</taxon>
        <taxon>Sphaerisporangium</taxon>
    </lineage>
</organism>
<dbReference type="SUPFAM" id="SSF47413">
    <property type="entry name" value="lambda repressor-like DNA-binding domains"/>
    <property type="match status" value="1"/>
</dbReference>
<dbReference type="Pfam" id="PF19054">
    <property type="entry name" value="DUF5753"/>
    <property type="match status" value="1"/>
</dbReference>
<dbReference type="Proteomes" id="UP001595891">
    <property type="component" value="Unassembled WGS sequence"/>
</dbReference>
<keyword evidence="3" id="KW-1185">Reference proteome</keyword>
<reference evidence="3" key="1">
    <citation type="journal article" date="2019" name="Int. J. Syst. Evol. Microbiol.">
        <title>The Global Catalogue of Microorganisms (GCM) 10K type strain sequencing project: providing services to taxonomists for standard genome sequencing and annotation.</title>
        <authorList>
            <consortium name="The Broad Institute Genomics Platform"/>
            <consortium name="The Broad Institute Genome Sequencing Center for Infectious Disease"/>
            <person name="Wu L."/>
            <person name="Ma J."/>
        </authorList>
    </citation>
    <scope>NUCLEOTIDE SEQUENCE [LARGE SCALE GENOMIC DNA]</scope>
    <source>
        <strain evidence="3">CCUG 49560</strain>
    </source>
</reference>
<dbReference type="Gene3D" id="1.10.260.40">
    <property type="entry name" value="lambda repressor-like DNA-binding domains"/>
    <property type="match status" value="1"/>
</dbReference>
<protein>
    <submittedName>
        <fullName evidence="2">Helix-turn-helix domain-containing protein</fullName>
    </submittedName>
</protein>
<dbReference type="EMBL" id="JBHSFN010000013">
    <property type="protein sequence ID" value="MFC4588714.1"/>
    <property type="molecule type" value="Genomic_DNA"/>
</dbReference>
<dbReference type="SMART" id="SM00530">
    <property type="entry name" value="HTH_XRE"/>
    <property type="match status" value="1"/>
</dbReference>
<dbReference type="RefSeq" id="WP_262842339.1">
    <property type="nucleotide sequence ID" value="NZ_JANZYP010000010.1"/>
</dbReference>
<evidence type="ECO:0000313" key="2">
    <source>
        <dbReference type="EMBL" id="MFC4588714.1"/>
    </source>
</evidence>
<proteinExistence type="predicted"/>
<evidence type="ECO:0000259" key="1">
    <source>
        <dbReference type="SMART" id="SM00530"/>
    </source>
</evidence>
<dbReference type="InterPro" id="IPR010982">
    <property type="entry name" value="Lambda_DNA-bd_dom_sf"/>
</dbReference>
<gene>
    <name evidence="2" type="ORF">ACFO8L_21680</name>
</gene>
<evidence type="ECO:0000313" key="3">
    <source>
        <dbReference type="Proteomes" id="UP001595891"/>
    </source>
</evidence>
<dbReference type="Pfam" id="PF13560">
    <property type="entry name" value="HTH_31"/>
    <property type="match status" value="1"/>
</dbReference>
<name>A0ABV9EKC1_9ACTN</name>
<comment type="caution">
    <text evidence="2">The sequence shown here is derived from an EMBL/GenBank/DDBJ whole genome shotgun (WGS) entry which is preliminary data.</text>
</comment>
<dbReference type="InterPro" id="IPR043917">
    <property type="entry name" value="DUF5753"/>
</dbReference>
<sequence length="294" mass="32916">MAPHEADADNAAGTRYSSAVLRMVLGQQLRRMREERGISRETAGYVIRASDSKIGRLELGRSSFKPRDVADLLTLYGVTDDRDREALLDIAARANRPGWWHRFNDVLPPGLGSYLGLEDASSVIRAYEVHGVHDLLQTEEYAHRRFGLLDPEAPPGRVERRVEMQMTRQKVLTRPGPATLWLVMDAAALWRSPGDRDLTRAQIRHLIEMSQLPNVALQIVPFGTYVTPGLPFSMLRFHAKELPDVVYVQHLTGALLLDKPDDVMGYLDVMDSLSVAAIGPDFAADVLHDILKEM</sequence>